<name>A0A7J4JVT0_9ARCH</name>
<proteinExistence type="predicted"/>
<evidence type="ECO:0000313" key="2">
    <source>
        <dbReference type="EMBL" id="MBS3058478.1"/>
    </source>
</evidence>
<protein>
    <submittedName>
        <fullName evidence="1">Uncharacterized protein</fullName>
    </submittedName>
</protein>
<organism evidence="1 3">
    <name type="scientific">Candidatus Iainarchaeum sp</name>
    <dbReference type="NCBI Taxonomy" id="3101447"/>
    <lineage>
        <taxon>Archaea</taxon>
        <taxon>Candidatus Iainarchaeota</taxon>
        <taxon>Candidatus Iainarchaeia</taxon>
        <taxon>Candidatus Iainarchaeales</taxon>
        <taxon>Candidatus Iainarchaeaceae</taxon>
        <taxon>Candidatus Iainarchaeum</taxon>
    </lineage>
</organism>
<dbReference type="Proteomes" id="UP000590964">
    <property type="component" value="Unassembled WGS sequence"/>
</dbReference>
<dbReference type="InterPro" id="IPR010916">
    <property type="entry name" value="TonB_box_CS"/>
</dbReference>
<reference evidence="3" key="1">
    <citation type="journal article" date="2020" name="bioRxiv">
        <title>A rank-normalized archaeal taxonomy based on genome phylogeny resolves widespread incomplete and uneven classifications.</title>
        <authorList>
            <person name="Rinke C."/>
            <person name="Chuvochina M."/>
            <person name="Mussig A.J."/>
            <person name="Chaumeil P.-A."/>
            <person name="Waite D.W."/>
            <person name="Whitman W.B."/>
            <person name="Parks D.H."/>
            <person name="Hugenholtz P."/>
        </authorList>
    </citation>
    <scope>NUCLEOTIDE SEQUENCE [LARGE SCALE GENOMIC DNA]</scope>
</reference>
<reference evidence="2" key="2">
    <citation type="submission" date="2021-03" db="EMBL/GenBank/DDBJ databases">
        <authorList>
            <person name="Jaffe A."/>
        </authorList>
    </citation>
    <scope>NUCLEOTIDE SEQUENCE</scope>
    <source>
        <strain evidence="2">RIFCSPLOWO2_01_FULL_43_13</strain>
    </source>
</reference>
<dbReference type="EMBL" id="JAGVWB010000025">
    <property type="protein sequence ID" value="MBS3058478.1"/>
    <property type="molecule type" value="Genomic_DNA"/>
</dbReference>
<reference evidence="2" key="3">
    <citation type="submission" date="2021-05" db="EMBL/GenBank/DDBJ databases">
        <title>Protein family content uncovers lineage relationships and bacterial pathway maintenance mechanisms in DPANN archaea.</title>
        <authorList>
            <person name="Castelle C.J."/>
            <person name="Meheust R."/>
            <person name="Jaffe A.L."/>
            <person name="Seitz K."/>
            <person name="Gong X."/>
            <person name="Baker B.J."/>
            <person name="Banfield J.F."/>
        </authorList>
    </citation>
    <scope>NUCLEOTIDE SEQUENCE</scope>
    <source>
        <strain evidence="2">RIFCSPLOWO2_01_FULL_43_13</strain>
    </source>
</reference>
<comment type="caution">
    <text evidence="1">The sequence shown here is derived from an EMBL/GenBank/DDBJ whole genome shotgun (WGS) entry which is preliminary data.</text>
</comment>
<sequence>MKALQALVAVIIFAAAFAAAFYLSLPKADDSPNFKFKAVEQGVAFYSNELPPGDFLKAFSDSNEFTIVVSASSEAQSYNSFAGNALVLLTSVLQASGKKPVSLVKQFDNNSLAYCQTNKGLAVLNETISVSECMEMLGSEAKFIIIESPDSSLKQPEVLLEKNKVTVKTQKASDFQAVPLIVLKTMFSDSEEKIKIINDFAKKVSG</sequence>
<dbReference type="AlphaFoldDB" id="A0A7J4JVT0"/>
<dbReference type="EMBL" id="DUFW01000003">
    <property type="protein sequence ID" value="HIH21070.1"/>
    <property type="molecule type" value="Genomic_DNA"/>
</dbReference>
<dbReference type="Proteomes" id="UP000680185">
    <property type="component" value="Unassembled WGS sequence"/>
</dbReference>
<gene>
    <name evidence="1" type="ORF">HA222_00200</name>
    <name evidence="2" type="ORF">J4478_03710</name>
</gene>
<evidence type="ECO:0000313" key="1">
    <source>
        <dbReference type="EMBL" id="HIH21070.1"/>
    </source>
</evidence>
<accession>A0A7J4JVT0</accession>
<dbReference type="PROSITE" id="PS00430">
    <property type="entry name" value="TONB_DEPENDENT_REC_1"/>
    <property type="match status" value="1"/>
</dbReference>
<evidence type="ECO:0000313" key="3">
    <source>
        <dbReference type="Proteomes" id="UP000590964"/>
    </source>
</evidence>